<name>A0A0F9N000_9ZZZZ</name>
<dbReference type="EMBL" id="LAZR01009077">
    <property type="protein sequence ID" value="KKM74822.1"/>
    <property type="molecule type" value="Genomic_DNA"/>
</dbReference>
<evidence type="ECO:0000259" key="1">
    <source>
        <dbReference type="SMART" id="SM00507"/>
    </source>
</evidence>
<dbReference type="InterPro" id="IPR003615">
    <property type="entry name" value="HNH_nuc"/>
</dbReference>
<dbReference type="Pfam" id="PF14279">
    <property type="entry name" value="HNH_5"/>
    <property type="match status" value="1"/>
</dbReference>
<evidence type="ECO:0000313" key="2">
    <source>
        <dbReference type="EMBL" id="KKM74822.1"/>
    </source>
</evidence>
<organism evidence="2">
    <name type="scientific">marine sediment metagenome</name>
    <dbReference type="NCBI Taxonomy" id="412755"/>
    <lineage>
        <taxon>unclassified sequences</taxon>
        <taxon>metagenomes</taxon>
        <taxon>ecological metagenomes</taxon>
    </lineage>
</organism>
<dbReference type="SMART" id="SM00507">
    <property type="entry name" value="HNHc"/>
    <property type="match status" value="1"/>
</dbReference>
<reference evidence="2" key="1">
    <citation type="journal article" date="2015" name="Nature">
        <title>Complex archaea that bridge the gap between prokaryotes and eukaryotes.</title>
        <authorList>
            <person name="Spang A."/>
            <person name="Saw J.H."/>
            <person name="Jorgensen S.L."/>
            <person name="Zaremba-Niedzwiedzka K."/>
            <person name="Martijn J."/>
            <person name="Lind A.E."/>
            <person name="van Eijk R."/>
            <person name="Schleper C."/>
            <person name="Guy L."/>
            <person name="Ettema T.J."/>
        </authorList>
    </citation>
    <scope>NUCLEOTIDE SEQUENCE</scope>
</reference>
<gene>
    <name evidence="2" type="ORF">LCGC14_1396430</name>
</gene>
<dbReference type="AlphaFoldDB" id="A0A0F9N000"/>
<dbReference type="CDD" id="cd00085">
    <property type="entry name" value="HNHc"/>
    <property type="match status" value="1"/>
</dbReference>
<comment type="caution">
    <text evidence="2">The sequence shown here is derived from an EMBL/GenBank/DDBJ whole genome shotgun (WGS) entry which is preliminary data.</text>
</comment>
<dbReference type="InterPro" id="IPR029471">
    <property type="entry name" value="HNH_5"/>
</dbReference>
<feature type="domain" description="HNH nuclease" evidence="1">
    <location>
        <begin position="57"/>
        <end position="106"/>
    </location>
</feature>
<sequence length="154" mass="17676">MYNANALRNNKTYISAVISRYVKLATLAGVDSLHRRFAIQRWKHRKRGTAGTLTVEEWKEMIRTYGGRCPFCQEYIKLTVEHVVPKALGGGFSVENIVPACAPCNNLRCRIYAVSPRLLFSLEFPLYSPSHESRILRMADPVRLTWFNVWAQVT</sequence>
<protein>
    <recommendedName>
        <fullName evidence="1">HNH nuclease domain-containing protein</fullName>
    </recommendedName>
</protein>
<dbReference type="Gene3D" id="1.10.30.50">
    <property type="match status" value="1"/>
</dbReference>
<proteinExistence type="predicted"/>
<accession>A0A0F9N000</accession>